<evidence type="ECO:0000313" key="1">
    <source>
        <dbReference type="EMBL" id="EDM12059.1"/>
    </source>
</evidence>
<sequence length="74" mass="8201">MGGAPPRRLARPGDFWVAVYPRPLRQHLPFAAGRRRGRTREVCPPQPTCATLPLICWPPSGATPIPAPKTSRKY</sequence>
<dbReference type="Proteomes" id="UP000234681">
    <property type="component" value="Chromosome 1"/>
</dbReference>
<protein>
    <submittedName>
        <fullName evidence="1">RCG48285, isoform CRA_a</fullName>
    </submittedName>
</protein>
<accession>A6HXX8</accession>
<evidence type="ECO:0000313" key="2">
    <source>
        <dbReference type="Proteomes" id="UP000234681"/>
    </source>
</evidence>
<organism evidence="1 2">
    <name type="scientific">Rattus norvegicus</name>
    <name type="common">Rat</name>
    <dbReference type="NCBI Taxonomy" id="10116"/>
    <lineage>
        <taxon>Eukaryota</taxon>
        <taxon>Metazoa</taxon>
        <taxon>Chordata</taxon>
        <taxon>Craniata</taxon>
        <taxon>Vertebrata</taxon>
        <taxon>Euteleostomi</taxon>
        <taxon>Mammalia</taxon>
        <taxon>Eutheria</taxon>
        <taxon>Euarchontoglires</taxon>
        <taxon>Glires</taxon>
        <taxon>Rodentia</taxon>
        <taxon>Myomorpha</taxon>
        <taxon>Muroidea</taxon>
        <taxon>Muridae</taxon>
        <taxon>Murinae</taxon>
        <taxon>Rattus</taxon>
    </lineage>
</organism>
<dbReference type="AlphaFoldDB" id="A6HXX8"/>
<name>A6HXX8_RAT</name>
<dbReference type="EMBL" id="CH473953">
    <property type="protein sequence ID" value="EDM12059.1"/>
    <property type="molecule type" value="Genomic_DNA"/>
</dbReference>
<proteinExistence type="predicted"/>
<gene>
    <name evidence="1" type="ORF">rCG_48285</name>
</gene>
<reference evidence="2" key="1">
    <citation type="submission" date="2005-09" db="EMBL/GenBank/DDBJ databases">
        <authorList>
            <person name="Mural R.J."/>
            <person name="Li P.W."/>
            <person name="Adams M.D."/>
            <person name="Amanatides P.G."/>
            <person name="Baden-Tillson H."/>
            <person name="Barnstead M."/>
            <person name="Chin S.H."/>
            <person name="Dew I."/>
            <person name="Evans C.A."/>
            <person name="Ferriera S."/>
            <person name="Flanigan M."/>
            <person name="Fosler C."/>
            <person name="Glodek A."/>
            <person name="Gu Z."/>
            <person name="Holt R.A."/>
            <person name="Jennings D."/>
            <person name="Kraft C.L."/>
            <person name="Lu F."/>
            <person name="Nguyen T."/>
            <person name="Nusskern D.R."/>
            <person name="Pfannkoch C.M."/>
            <person name="Sitter C."/>
            <person name="Sutton G.G."/>
            <person name="Venter J.C."/>
            <person name="Wang Z."/>
            <person name="Woodage T."/>
            <person name="Zheng X.H."/>
            <person name="Zhong F."/>
        </authorList>
    </citation>
    <scope>NUCLEOTIDE SEQUENCE [LARGE SCALE GENOMIC DNA]</scope>
    <source>
        <strain>BN</strain>
        <strain evidence="2">Sprague-Dawley</strain>
    </source>
</reference>